<dbReference type="SUPFAM" id="SSF54909">
    <property type="entry name" value="Dimeric alpha+beta barrel"/>
    <property type="match status" value="1"/>
</dbReference>
<keyword evidence="3" id="KW-0479">Metal-binding</keyword>
<dbReference type="GO" id="GO:0005829">
    <property type="term" value="C:cytosol"/>
    <property type="evidence" value="ECO:0007669"/>
    <property type="project" value="TreeGrafter"/>
</dbReference>
<reference evidence="9" key="1">
    <citation type="submission" date="1996-06" db="EMBL/GenBank/DDBJ databases">
        <title>Cloning and characterization of the melanin biosynthetic genes from Vibrio cholerae 569B.</title>
        <authorList>
            <person name="Schroeder I.C."/>
            <person name="Coyne V.E."/>
        </authorList>
    </citation>
    <scope>NUCLEOTIDE SEQUENCE</scope>
    <source>
        <strain evidence="9">569B</strain>
    </source>
</reference>
<organism evidence="9">
    <name type="scientific">Vibrio cholerae</name>
    <dbReference type="NCBI Taxonomy" id="666"/>
    <lineage>
        <taxon>Bacteria</taxon>
        <taxon>Pseudomonadati</taxon>
        <taxon>Pseudomonadota</taxon>
        <taxon>Gammaproteobacteria</taxon>
        <taxon>Vibrionales</taxon>
        <taxon>Vibrionaceae</taxon>
        <taxon>Vibrio</taxon>
    </lineage>
</organism>
<evidence type="ECO:0000256" key="6">
    <source>
        <dbReference type="ARBA" id="ARBA00025737"/>
    </source>
</evidence>
<sequence length="362" mass="39980">MFKSQTAILPEAGPFALYTLLKVRQNHAHVLQALKALPALVEEINQNQPGAELTVSVAFSKGFWSHFEMASPPELIDFPELGEGETHAPSTDVDVLIHCHATRHDLLFYTLRKGISDIAQDIEIVDETYGFRYLDARDMTGFIDGTENPKAEKRAEVALVADGDFAGGSYVMVQRFVHNLPAWNRLNLAAQEKVIGRTKPDSVELENVPAASHVGRVDIKEEGKGLKIVRHSLPYGSVSGDHGLLFIAYCHTLHNFKTMLESMYGVTDGKTDQLLRFTKDRDRGLFLCTVASDVAGTDTQESIMQHCCICFMPKPSLVLGFLIKENSLYTDKRTSKQSCKECSSHGHDGKYQCVCAGSTATS</sequence>
<dbReference type="InterPro" id="IPR011008">
    <property type="entry name" value="Dimeric_a/b-barrel"/>
</dbReference>
<comment type="cofactor">
    <cofactor evidence="1">
        <name>heme b</name>
        <dbReference type="ChEBI" id="CHEBI:60344"/>
    </cofactor>
</comment>
<evidence type="ECO:0000259" key="7">
    <source>
        <dbReference type="Pfam" id="PF04261"/>
    </source>
</evidence>
<dbReference type="PANTHER" id="PTHR30521">
    <property type="entry name" value="DEFERROCHELATASE/PEROXIDASE"/>
    <property type="match status" value="1"/>
</dbReference>
<keyword evidence="5" id="KW-0408">Iron</keyword>
<dbReference type="GO" id="GO:0020037">
    <property type="term" value="F:heme binding"/>
    <property type="evidence" value="ECO:0007669"/>
    <property type="project" value="InterPro"/>
</dbReference>
<feature type="domain" description="Dyp-type peroxidase N-terminal" evidence="7">
    <location>
        <begin position="5"/>
        <end position="132"/>
    </location>
</feature>
<comment type="similarity">
    <text evidence="6">Belongs to the DyP-type peroxidase family.</text>
</comment>
<evidence type="ECO:0000256" key="2">
    <source>
        <dbReference type="ARBA" id="ARBA00022559"/>
    </source>
</evidence>
<evidence type="ECO:0000256" key="5">
    <source>
        <dbReference type="ARBA" id="ARBA00023004"/>
    </source>
</evidence>
<dbReference type="PANTHER" id="PTHR30521:SF0">
    <property type="entry name" value="DYP-TYPE PEROXIDASE FAMILY PROTEIN"/>
    <property type="match status" value="1"/>
</dbReference>
<keyword evidence="4" id="KW-0560">Oxidoreductase</keyword>
<dbReference type="AlphaFoldDB" id="Q9RCH0"/>
<evidence type="ECO:0000256" key="1">
    <source>
        <dbReference type="ARBA" id="ARBA00001970"/>
    </source>
</evidence>
<dbReference type="PROSITE" id="PS51404">
    <property type="entry name" value="DYP_PEROXIDASE"/>
    <property type="match status" value="1"/>
</dbReference>
<dbReference type="Pfam" id="PF04261">
    <property type="entry name" value="Dyp_perox_N"/>
    <property type="match status" value="1"/>
</dbReference>
<dbReference type="Pfam" id="PF20628">
    <property type="entry name" value="Dyp_perox_C"/>
    <property type="match status" value="1"/>
</dbReference>
<proteinExistence type="inferred from homology"/>
<dbReference type="InterPro" id="IPR006314">
    <property type="entry name" value="Dyp_peroxidase"/>
</dbReference>
<dbReference type="EMBL" id="U62056">
    <property type="protein sequence ID" value="AAF21219.1"/>
    <property type="molecule type" value="Genomic_DNA"/>
</dbReference>
<dbReference type="InterPro" id="IPR048328">
    <property type="entry name" value="Dyp_perox_C"/>
</dbReference>
<dbReference type="GO" id="GO:0046872">
    <property type="term" value="F:metal ion binding"/>
    <property type="evidence" value="ECO:0007669"/>
    <property type="project" value="UniProtKB-KW"/>
</dbReference>
<dbReference type="GO" id="GO:0004601">
    <property type="term" value="F:peroxidase activity"/>
    <property type="evidence" value="ECO:0007669"/>
    <property type="project" value="UniProtKB-KW"/>
</dbReference>
<accession>Q9RCH0</accession>
<keyword evidence="2" id="KW-0575">Peroxidase</keyword>
<name>Q9RCH0_VIBCL</name>
<evidence type="ECO:0000256" key="4">
    <source>
        <dbReference type="ARBA" id="ARBA00023002"/>
    </source>
</evidence>
<gene>
    <name evidence="9" type="primary">tyrA</name>
</gene>
<evidence type="ECO:0000259" key="8">
    <source>
        <dbReference type="Pfam" id="PF20628"/>
    </source>
</evidence>
<evidence type="ECO:0000256" key="3">
    <source>
        <dbReference type="ARBA" id="ARBA00022723"/>
    </source>
</evidence>
<dbReference type="NCBIfam" id="TIGR01413">
    <property type="entry name" value="Dyp_perox_fam"/>
    <property type="match status" value="1"/>
</dbReference>
<evidence type="ECO:0000313" key="9">
    <source>
        <dbReference type="EMBL" id="AAF21219.1"/>
    </source>
</evidence>
<dbReference type="InterPro" id="IPR048327">
    <property type="entry name" value="Dyp_perox_N"/>
</dbReference>
<feature type="domain" description="Dyp-type peroxidase C-terminal" evidence="8">
    <location>
        <begin position="135"/>
        <end position="289"/>
    </location>
</feature>
<protein>
    <submittedName>
        <fullName evidence="9">TyrA</fullName>
    </submittedName>
</protein>